<evidence type="ECO:0000256" key="1">
    <source>
        <dbReference type="ARBA" id="ARBA00008000"/>
    </source>
</evidence>
<dbReference type="InterPro" id="IPR016170">
    <property type="entry name" value="Cytok_DH_C_sf"/>
</dbReference>
<dbReference type="InterPro" id="IPR036318">
    <property type="entry name" value="FAD-bd_PCMH-like_sf"/>
</dbReference>
<name>A0ABV1SPV2_9ACTN</name>
<dbReference type="Gene3D" id="3.30.43.10">
    <property type="entry name" value="Uridine Diphospho-n-acetylenolpyruvylglucosamine Reductase, domain 2"/>
    <property type="match status" value="1"/>
</dbReference>
<sequence>MTANPDAVRGRPSPDRGSGARPGTELPYDAVAAWCEVVGEAHVLTAPEDREVAGRCTFPAPLPEAVLCPADAAQTRDCLRIAHRHGVRVHPVSTGRNWGYGSGCPPAEHTVVLRLARLDRILHHDEQLGLVTVEPGVTFGQLAEALGRRSSELLPPSTGAGPSTSVLANALQRGSGRGPYQDMASHLRRLEVVRPDGTRLSTGPGPGPELTGLFLQGGPGVVVSAELWLHPRPRAGRSVIFRLPDERLLPGVVDAARRLLQRAPGGVAVSLWNRARLAAQVLPAPRSRLPEHLDGPWTGYAELWADDPRVLDLLYASVLRAFAPYADHWDTDDVTTGHVAAPGAPGAAEGAARYDRAPGLASAYRHKPGGPLYVPAGQERDPDRDRCGVLWFTPRLPMSGARTDTVLRLVERIMTDRGMEPCLALRLGTRDLRCVTGLFWDRDEPGADARALECRRELLRGCARMGVHPYRPVIGDDLGDAGNEGSRLLLDQMASALDPRGVLRARPRRGGGQ</sequence>
<dbReference type="PANTHER" id="PTHR11748">
    <property type="entry name" value="D-LACTATE DEHYDROGENASE"/>
    <property type="match status" value="1"/>
</dbReference>
<keyword evidence="8" id="KW-1185">Reference proteome</keyword>
<dbReference type="RefSeq" id="WP_352145886.1">
    <property type="nucleotide sequence ID" value="NZ_JBEOZY010000002.1"/>
</dbReference>
<organism evidence="7 8">
    <name type="scientific">Streptomyces violaceorubidus</name>
    <dbReference type="NCBI Taxonomy" id="284042"/>
    <lineage>
        <taxon>Bacteria</taxon>
        <taxon>Bacillati</taxon>
        <taxon>Actinomycetota</taxon>
        <taxon>Actinomycetes</taxon>
        <taxon>Kitasatosporales</taxon>
        <taxon>Streptomycetaceae</taxon>
        <taxon>Streptomyces</taxon>
    </lineage>
</organism>
<comment type="caution">
    <text evidence="7">The sequence shown here is derived from an EMBL/GenBank/DDBJ whole genome shotgun (WGS) entry which is preliminary data.</text>
</comment>
<keyword evidence="2" id="KW-0285">Flavoprotein</keyword>
<dbReference type="Pfam" id="PF01565">
    <property type="entry name" value="FAD_binding_4"/>
    <property type="match status" value="1"/>
</dbReference>
<evidence type="ECO:0000256" key="3">
    <source>
        <dbReference type="ARBA" id="ARBA00022827"/>
    </source>
</evidence>
<dbReference type="InterPro" id="IPR016167">
    <property type="entry name" value="FAD-bd_PCMH_sub1"/>
</dbReference>
<dbReference type="Gene3D" id="3.30.465.10">
    <property type="match status" value="1"/>
</dbReference>
<keyword evidence="4" id="KW-0560">Oxidoreductase</keyword>
<reference evidence="7 8" key="1">
    <citation type="submission" date="2024-06" db="EMBL/GenBank/DDBJ databases">
        <title>The Natural Products Discovery Center: Release of the First 8490 Sequenced Strains for Exploring Actinobacteria Biosynthetic Diversity.</title>
        <authorList>
            <person name="Kalkreuter E."/>
            <person name="Kautsar S.A."/>
            <person name="Yang D."/>
            <person name="Bader C.D."/>
            <person name="Teijaro C.N."/>
            <person name="Fluegel L."/>
            <person name="Davis C.M."/>
            <person name="Simpson J.R."/>
            <person name="Lauterbach L."/>
            <person name="Steele A.D."/>
            <person name="Gui C."/>
            <person name="Meng S."/>
            <person name="Li G."/>
            <person name="Viehrig K."/>
            <person name="Ye F."/>
            <person name="Su P."/>
            <person name="Kiefer A.F."/>
            <person name="Nichols A."/>
            <person name="Cepeda A.J."/>
            <person name="Yan W."/>
            <person name="Fan B."/>
            <person name="Jiang Y."/>
            <person name="Adhikari A."/>
            <person name="Zheng C.-J."/>
            <person name="Schuster L."/>
            <person name="Cowan T.M."/>
            <person name="Smanski M.J."/>
            <person name="Chevrette M.G."/>
            <person name="De Carvalho L.P.S."/>
            <person name="Shen B."/>
        </authorList>
    </citation>
    <scope>NUCLEOTIDE SEQUENCE [LARGE SCALE GENOMIC DNA]</scope>
    <source>
        <strain evidence="7 8">NPDC001615</strain>
    </source>
</reference>
<dbReference type="InterPro" id="IPR006094">
    <property type="entry name" value="Oxid_FAD_bind_N"/>
</dbReference>
<feature type="domain" description="FAD-binding PCMH-type" evidence="6">
    <location>
        <begin position="59"/>
        <end position="232"/>
    </location>
</feature>
<evidence type="ECO:0000313" key="8">
    <source>
        <dbReference type="Proteomes" id="UP001496720"/>
    </source>
</evidence>
<dbReference type="Gene3D" id="3.40.462.10">
    <property type="entry name" value="FAD-linked oxidases, C-terminal domain"/>
    <property type="match status" value="1"/>
</dbReference>
<dbReference type="EMBL" id="JBEOZY010000002">
    <property type="protein sequence ID" value="MER6163748.1"/>
    <property type="molecule type" value="Genomic_DNA"/>
</dbReference>
<keyword evidence="3" id="KW-0274">FAD</keyword>
<evidence type="ECO:0000256" key="4">
    <source>
        <dbReference type="ARBA" id="ARBA00023002"/>
    </source>
</evidence>
<dbReference type="SUPFAM" id="SSF55103">
    <property type="entry name" value="FAD-linked oxidases, C-terminal domain"/>
    <property type="match status" value="1"/>
</dbReference>
<dbReference type="PANTHER" id="PTHR11748:SF111">
    <property type="entry name" value="D-LACTATE DEHYDROGENASE, MITOCHONDRIAL-RELATED"/>
    <property type="match status" value="1"/>
</dbReference>
<accession>A0ABV1SPV2</accession>
<comment type="similarity">
    <text evidence="1">Belongs to the FAD-binding oxidoreductase/transferase type 4 family.</text>
</comment>
<protein>
    <submittedName>
        <fullName evidence="7">FAD-dependent oxidoreductase</fullName>
    </submittedName>
</protein>
<evidence type="ECO:0000313" key="7">
    <source>
        <dbReference type="EMBL" id="MER6163748.1"/>
    </source>
</evidence>
<feature type="region of interest" description="Disordered" evidence="5">
    <location>
        <begin position="1"/>
        <end position="23"/>
    </location>
</feature>
<evidence type="ECO:0000256" key="2">
    <source>
        <dbReference type="ARBA" id="ARBA00022630"/>
    </source>
</evidence>
<evidence type="ECO:0000259" key="6">
    <source>
        <dbReference type="PROSITE" id="PS51387"/>
    </source>
</evidence>
<evidence type="ECO:0000256" key="5">
    <source>
        <dbReference type="SAM" id="MobiDB-lite"/>
    </source>
</evidence>
<dbReference type="InterPro" id="IPR016164">
    <property type="entry name" value="FAD-linked_Oxase-like_C"/>
</dbReference>
<dbReference type="Proteomes" id="UP001496720">
    <property type="component" value="Unassembled WGS sequence"/>
</dbReference>
<dbReference type="InterPro" id="IPR016166">
    <property type="entry name" value="FAD-bd_PCMH"/>
</dbReference>
<proteinExistence type="inferred from homology"/>
<dbReference type="InterPro" id="IPR016169">
    <property type="entry name" value="FAD-bd_PCMH_sub2"/>
</dbReference>
<dbReference type="PROSITE" id="PS51387">
    <property type="entry name" value="FAD_PCMH"/>
    <property type="match status" value="1"/>
</dbReference>
<gene>
    <name evidence="7" type="ORF">ABT188_03985</name>
</gene>
<dbReference type="SUPFAM" id="SSF56176">
    <property type="entry name" value="FAD-binding/transporter-associated domain-like"/>
    <property type="match status" value="1"/>
</dbReference>